<dbReference type="Proteomes" id="UP000799118">
    <property type="component" value="Unassembled WGS sequence"/>
</dbReference>
<feature type="region of interest" description="Disordered" evidence="1">
    <location>
        <begin position="150"/>
        <end position="179"/>
    </location>
</feature>
<reference evidence="2" key="1">
    <citation type="journal article" date="2019" name="Environ. Microbiol.">
        <title>Fungal ecological strategies reflected in gene transcription - a case study of two litter decomposers.</title>
        <authorList>
            <person name="Barbi F."/>
            <person name="Kohler A."/>
            <person name="Barry K."/>
            <person name="Baskaran P."/>
            <person name="Daum C."/>
            <person name="Fauchery L."/>
            <person name="Ihrmark K."/>
            <person name="Kuo A."/>
            <person name="LaButti K."/>
            <person name="Lipzen A."/>
            <person name="Morin E."/>
            <person name="Grigoriev I.V."/>
            <person name="Henrissat B."/>
            <person name="Lindahl B."/>
            <person name="Martin F."/>
        </authorList>
    </citation>
    <scope>NUCLEOTIDE SEQUENCE</scope>
    <source>
        <strain evidence="2">JB14</strain>
    </source>
</reference>
<evidence type="ECO:0000256" key="1">
    <source>
        <dbReference type="SAM" id="MobiDB-lite"/>
    </source>
</evidence>
<dbReference type="EMBL" id="ML770110">
    <property type="protein sequence ID" value="KAE9384619.1"/>
    <property type="molecule type" value="Genomic_DNA"/>
</dbReference>
<evidence type="ECO:0000313" key="3">
    <source>
        <dbReference type="Proteomes" id="UP000799118"/>
    </source>
</evidence>
<keyword evidence="3" id="KW-1185">Reference proteome</keyword>
<accession>A0A6A4GG81</accession>
<evidence type="ECO:0000313" key="2">
    <source>
        <dbReference type="EMBL" id="KAE9384619.1"/>
    </source>
</evidence>
<feature type="compositionally biased region" description="Polar residues" evidence="1">
    <location>
        <begin position="248"/>
        <end position="261"/>
    </location>
</feature>
<feature type="compositionally biased region" description="Pro residues" evidence="1">
    <location>
        <begin position="340"/>
        <end position="362"/>
    </location>
</feature>
<feature type="region of interest" description="Disordered" evidence="1">
    <location>
        <begin position="512"/>
        <end position="542"/>
    </location>
</feature>
<feature type="region of interest" description="Disordered" evidence="1">
    <location>
        <begin position="209"/>
        <end position="265"/>
    </location>
</feature>
<organism evidence="2 3">
    <name type="scientific">Gymnopus androsaceus JB14</name>
    <dbReference type="NCBI Taxonomy" id="1447944"/>
    <lineage>
        <taxon>Eukaryota</taxon>
        <taxon>Fungi</taxon>
        <taxon>Dikarya</taxon>
        <taxon>Basidiomycota</taxon>
        <taxon>Agaricomycotina</taxon>
        <taxon>Agaricomycetes</taxon>
        <taxon>Agaricomycetidae</taxon>
        <taxon>Agaricales</taxon>
        <taxon>Marasmiineae</taxon>
        <taxon>Omphalotaceae</taxon>
        <taxon>Gymnopus</taxon>
    </lineage>
</organism>
<feature type="region of interest" description="Disordered" evidence="1">
    <location>
        <begin position="279"/>
        <end position="370"/>
    </location>
</feature>
<sequence>MALISWQLGGPSQNVTTVTSHFFSCFRTTTTATLDVARSLQLSTVVVRVFFYVARSVQLVFSSNFEPQGTSSVAVVVVRKQEKKCDITAVTAGLPLCRSFILYNYPTMSKRKNVFILDEWDDEDAEIDRETNIEDRLSWGNSNDDRAMEEEALKSQHVKATDHSGDPEETQEGSVKSKSPKVFHFVPLNHISPMDAVIASWEKKAEELEQCKQAPRASMSNHSHYSKSRHSRPQNSDPRPQKKARFLESSNPPQTSHSFASNDHGRDSLFQEVHAAYDWSDEDDDDPDPHPNKATPQQRATSRKRREKKLRQALTGLPPVPPAFPTAPPAPPNVHFTAPPASPAPFAAPPTSPAPPTAPPAIPSVTPYAPNTVPFSQAPEEHLDELGLPELDYVDDDVIYEPNHVHEMDHLDGGHDYNDNAYMIEENPIYNLLTPLSPDQTLTDGELLSLLDSTPAAPIDSQADPMANSGTDPMEEFLQAISYNPLEDSYLSQKYNNPNEHLFARIASTMYASDPPREPESSSPEDEPGDDSDHSWDSNEESLDGEWAEMSKQFSLHGQALEEVAKYKIYFVWCQRGRALAIVEHLRHDIDMGNDLIKTAFRSQYPGGLYIQTSSMSPKNHILADYFKSIAGFSYENARSILPKHYLQLIPLSLCQISR</sequence>
<protein>
    <submittedName>
        <fullName evidence="2">Uncharacterized protein</fullName>
    </submittedName>
</protein>
<gene>
    <name evidence="2" type="ORF">BT96DRAFT_950438</name>
</gene>
<feature type="compositionally biased region" description="Pro residues" evidence="1">
    <location>
        <begin position="318"/>
        <end position="332"/>
    </location>
</feature>
<proteinExistence type="predicted"/>
<feature type="compositionally biased region" description="Basic residues" evidence="1">
    <location>
        <begin position="301"/>
        <end position="311"/>
    </location>
</feature>
<name>A0A6A4GG81_9AGAR</name>
<feature type="compositionally biased region" description="Basic and acidic residues" evidence="1">
    <location>
        <begin position="150"/>
        <end position="166"/>
    </location>
</feature>
<dbReference type="AlphaFoldDB" id="A0A6A4GG81"/>